<dbReference type="CDD" id="cd03791">
    <property type="entry name" value="GT5_Glycogen_synthase_DULL1-like"/>
    <property type="match status" value="1"/>
</dbReference>
<reference evidence="12" key="1">
    <citation type="journal article" date="2019" name="Int. J. Syst. Evol. Microbiol.">
        <title>The Global Catalogue of Microorganisms (GCM) 10K type strain sequencing project: providing services to taxonomists for standard genome sequencing and annotation.</title>
        <authorList>
            <consortium name="The Broad Institute Genomics Platform"/>
            <consortium name="The Broad Institute Genome Sequencing Center for Infectious Disease"/>
            <person name="Wu L."/>
            <person name="Ma J."/>
        </authorList>
    </citation>
    <scope>NUCLEOTIDE SEQUENCE [LARGE SCALE GENOMIC DNA]</scope>
    <source>
        <strain evidence="12">JCM 17666</strain>
    </source>
</reference>
<keyword evidence="5 8" id="KW-0328">Glycosyltransferase</keyword>
<dbReference type="InterPro" id="IPR013534">
    <property type="entry name" value="Starch_synth_cat_dom"/>
</dbReference>
<dbReference type="Pfam" id="PF08323">
    <property type="entry name" value="Glyco_transf_5"/>
    <property type="match status" value="1"/>
</dbReference>
<evidence type="ECO:0000256" key="7">
    <source>
        <dbReference type="ARBA" id="ARBA00023056"/>
    </source>
</evidence>
<dbReference type="PANTHER" id="PTHR45825:SF11">
    <property type="entry name" value="ALPHA AMYLASE DOMAIN-CONTAINING PROTEIN"/>
    <property type="match status" value="1"/>
</dbReference>
<dbReference type="InterPro" id="IPR001296">
    <property type="entry name" value="Glyco_trans_1"/>
</dbReference>
<evidence type="ECO:0000256" key="5">
    <source>
        <dbReference type="ARBA" id="ARBA00022676"/>
    </source>
</evidence>
<sequence>MTNRIAPASPTMLPRVLLVTSEALPLAKTGGLGDAVSGLARSLREAHVDATILMPAYASALHTASGLQEVARLPGLVGGDATVLAGWITEFEVPVLLLRNDALYLRPGNPYMDPEGREFEDNGVRFAALAQAAARISMGDTPIRVPHVVHAHDWHAGLTPLFLHAAGYKRPKTVLTIHNLAFQGNFPMSLADLLDVPDVYKGVDGAEFWGQFNFLKAGIRYADSVTTVSETYAREILTPRFGHGLEGLLQTRAADLRAIPNGIDTEIWDPAVDPFLNEHFSPMDLRGKIRNKLELQDSFGLPTDPEAPLLVMGSRLTHQKMADLAVHAFPRVLDAHPRLQVAVLGCGDKGFEEALAALARRYPNRFGIHIGYDERRAHLLHAGADMLLHGSRFEPFGLTPIYSMLYGTVPIASRLGGLADTIVDAEAGGTGILFDGDTADDMVAAIERALGLFAQPQQWQAMQKNGMTTNFGWEPSAAKYIELYRALAPVAPVGAPMVAPRPAAPDVAVADTGAAGKAPALIDTHTKRKRA</sequence>
<keyword evidence="12" id="KW-1185">Reference proteome</keyword>
<name>A0ABP8H696_9BURK</name>
<evidence type="ECO:0000256" key="2">
    <source>
        <dbReference type="ARBA" id="ARBA00002764"/>
    </source>
</evidence>
<evidence type="ECO:0000313" key="11">
    <source>
        <dbReference type="EMBL" id="GAA4334964.1"/>
    </source>
</evidence>
<dbReference type="NCBIfam" id="NF001899">
    <property type="entry name" value="PRK00654.1-2"/>
    <property type="match status" value="1"/>
</dbReference>
<dbReference type="Gene3D" id="3.40.50.2000">
    <property type="entry name" value="Glycogen Phosphorylase B"/>
    <property type="match status" value="2"/>
</dbReference>
<keyword evidence="6 8" id="KW-0808">Transferase</keyword>
<feature type="domain" description="Glycosyl transferase family 1" evidence="9">
    <location>
        <begin position="300"/>
        <end position="451"/>
    </location>
</feature>
<evidence type="ECO:0000259" key="9">
    <source>
        <dbReference type="Pfam" id="PF00534"/>
    </source>
</evidence>
<dbReference type="NCBIfam" id="TIGR02095">
    <property type="entry name" value="glgA"/>
    <property type="match status" value="1"/>
</dbReference>
<feature type="binding site" evidence="8">
    <location>
        <position position="28"/>
    </location>
    <ligand>
        <name>ADP-alpha-D-glucose</name>
        <dbReference type="ChEBI" id="CHEBI:57498"/>
    </ligand>
</feature>
<comment type="catalytic activity">
    <reaction evidence="1 8">
        <text>[(1-&gt;4)-alpha-D-glucosyl](n) + ADP-alpha-D-glucose = [(1-&gt;4)-alpha-D-glucosyl](n+1) + ADP + H(+)</text>
        <dbReference type="Rhea" id="RHEA:18189"/>
        <dbReference type="Rhea" id="RHEA-COMP:9584"/>
        <dbReference type="Rhea" id="RHEA-COMP:9587"/>
        <dbReference type="ChEBI" id="CHEBI:15378"/>
        <dbReference type="ChEBI" id="CHEBI:15444"/>
        <dbReference type="ChEBI" id="CHEBI:57498"/>
        <dbReference type="ChEBI" id="CHEBI:456216"/>
        <dbReference type="EC" id="2.4.1.21"/>
    </reaction>
</comment>
<dbReference type="Pfam" id="PF00534">
    <property type="entry name" value="Glycos_transf_1"/>
    <property type="match status" value="1"/>
</dbReference>
<dbReference type="EMBL" id="BAABFO010000012">
    <property type="protein sequence ID" value="GAA4334964.1"/>
    <property type="molecule type" value="Genomic_DNA"/>
</dbReference>
<keyword evidence="7 8" id="KW-0320">Glycogen biosynthesis</keyword>
<dbReference type="EC" id="2.4.1.21" evidence="8"/>
<feature type="domain" description="Starch synthase catalytic" evidence="10">
    <location>
        <begin position="15"/>
        <end position="250"/>
    </location>
</feature>
<evidence type="ECO:0000256" key="3">
    <source>
        <dbReference type="ARBA" id="ARBA00004964"/>
    </source>
</evidence>
<dbReference type="HAMAP" id="MF_00484">
    <property type="entry name" value="Glycogen_synth"/>
    <property type="match status" value="1"/>
</dbReference>
<organism evidence="11 12">
    <name type="scientific">Pigmentiphaga soli</name>
    <dbReference type="NCBI Taxonomy" id="1007095"/>
    <lineage>
        <taxon>Bacteria</taxon>
        <taxon>Pseudomonadati</taxon>
        <taxon>Pseudomonadota</taxon>
        <taxon>Betaproteobacteria</taxon>
        <taxon>Burkholderiales</taxon>
        <taxon>Alcaligenaceae</taxon>
        <taxon>Pigmentiphaga</taxon>
    </lineage>
</organism>
<evidence type="ECO:0000259" key="10">
    <source>
        <dbReference type="Pfam" id="PF08323"/>
    </source>
</evidence>
<dbReference type="InterPro" id="IPR011835">
    <property type="entry name" value="GS/SS"/>
</dbReference>
<dbReference type="PANTHER" id="PTHR45825">
    <property type="entry name" value="GRANULE-BOUND STARCH SYNTHASE 1, CHLOROPLASTIC/AMYLOPLASTIC"/>
    <property type="match status" value="1"/>
</dbReference>
<proteinExistence type="inferred from homology"/>
<protein>
    <recommendedName>
        <fullName evidence="8">Glycogen synthase</fullName>
        <ecNumber evidence="8">2.4.1.21</ecNumber>
    </recommendedName>
    <alternativeName>
        <fullName evidence="8">Starch [bacterial glycogen] synthase</fullName>
    </alternativeName>
</protein>
<comment type="function">
    <text evidence="2 8">Synthesizes alpha-1,4-glucan chains using ADP-glucose.</text>
</comment>
<evidence type="ECO:0000256" key="8">
    <source>
        <dbReference type="HAMAP-Rule" id="MF_00484"/>
    </source>
</evidence>
<evidence type="ECO:0000256" key="6">
    <source>
        <dbReference type="ARBA" id="ARBA00022679"/>
    </source>
</evidence>
<comment type="pathway">
    <text evidence="3 8">Glycan biosynthesis; glycogen biosynthesis.</text>
</comment>
<comment type="similarity">
    <text evidence="4 8">Belongs to the glycosyltransferase 1 family. Bacterial/plant glycogen synthase subfamily.</text>
</comment>
<evidence type="ECO:0000256" key="4">
    <source>
        <dbReference type="ARBA" id="ARBA00010281"/>
    </source>
</evidence>
<dbReference type="SUPFAM" id="SSF53756">
    <property type="entry name" value="UDP-Glycosyltransferase/glycogen phosphorylase"/>
    <property type="match status" value="1"/>
</dbReference>
<comment type="caution">
    <text evidence="11">The sequence shown here is derived from an EMBL/GenBank/DDBJ whole genome shotgun (WGS) entry which is preliminary data.</text>
</comment>
<evidence type="ECO:0000313" key="12">
    <source>
        <dbReference type="Proteomes" id="UP001501671"/>
    </source>
</evidence>
<gene>
    <name evidence="8 11" type="primary">glgA</name>
    <name evidence="11" type="ORF">GCM10023144_27740</name>
</gene>
<accession>A0ABP8H696</accession>
<dbReference type="Proteomes" id="UP001501671">
    <property type="component" value="Unassembled WGS sequence"/>
</dbReference>
<dbReference type="RefSeq" id="WP_345250446.1">
    <property type="nucleotide sequence ID" value="NZ_BAABFO010000012.1"/>
</dbReference>
<evidence type="ECO:0000256" key="1">
    <source>
        <dbReference type="ARBA" id="ARBA00001478"/>
    </source>
</evidence>